<dbReference type="EMBL" id="JAWDGP010006302">
    <property type="protein sequence ID" value="KAK3743549.1"/>
    <property type="molecule type" value="Genomic_DNA"/>
</dbReference>
<protein>
    <submittedName>
        <fullName evidence="1">Uncharacterized protein</fullName>
    </submittedName>
</protein>
<sequence>MEERGSYNISNFKTPTSFWKDAAEAWVDIHNQVKGDHCWRDDPVDMLYQPSFYHEHSYGINYIHHFLKEYRSQMNIWNQ</sequence>
<evidence type="ECO:0000313" key="1">
    <source>
        <dbReference type="EMBL" id="KAK3743549.1"/>
    </source>
</evidence>
<dbReference type="AlphaFoldDB" id="A0AAE1CXR0"/>
<gene>
    <name evidence="1" type="ORF">RRG08_027416</name>
</gene>
<name>A0AAE1CXR0_9GAST</name>
<proteinExistence type="predicted"/>
<comment type="caution">
    <text evidence="1">The sequence shown here is derived from an EMBL/GenBank/DDBJ whole genome shotgun (WGS) entry which is preliminary data.</text>
</comment>
<organism evidence="1 2">
    <name type="scientific">Elysia crispata</name>
    <name type="common">lettuce slug</name>
    <dbReference type="NCBI Taxonomy" id="231223"/>
    <lineage>
        <taxon>Eukaryota</taxon>
        <taxon>Metazoa</taxon>
        <taxon>Spiralia</taxon>
        <taxon>Lophotrochozoa</taxon>
        <taxon>Mollusca</taxon>
        <taxon>Gastropoda</taxon>
        <taxon>Heterobranchia</taxon>
        <taxon>Euthyneura</taxon>
        <taxon>Panpulmonata</taxon>
        <taxon>Sacoglossa</taxon>
        <taxon>Placobranchoidea</taxon>
        <taxon>Plakobranchidae</taxon>
        <taxon>Elysia</taxon>
    </lineage>
</organism>
<keyword evidence="2" id="KW-1185">Reference proteome</keyword>
<reference evidence="1" key="1">
    <citation type="journal article" date="2023" name="G3 (Bethesda)">
        <title>A reference genome for the long-term kleptoplast-retaining sea slug Elysia crispata morphotype clarki.</title>
        <authorList>
            <person name="Eastman K.E."/>
            <person name="Pendleton A.L."/>
            <person name="Shaikh M.A."/>
            <person name="Suttiyut T."/>
            <person name="Ogas R."/>
            <person name="Tomko P."/>
            <person name="Gavelis G."/>
            <person name="Widhalm J.R."/>
            <person name="Wisecaver J.H."/>
        </authorList>
    </citation>
    <scope>NUCLEOTIDE SEQUENCE</scope>
    <source>
        <strain evidence="1">ECLA1</strain>
    </source>
</reference>
<accession>A0AAE1CXR0</accession>
<evidence type="ECO:0000313" key="2">
    <source>
        <dbReference type="Proteomes" id="UP001283361"/>
    </source>
</evidence>
<dbReference type="Proteomes" id="UP001283361">
    <property type="component" value="Unassembled WGS sequence"/>
</dbReference>